<dbReference type="GO" id="GO:0030674">
    <property type="term" value="F:protein-macromolecule adaptor activity"/>
    <property type="evidence" value="ECO:0007669"/>
    <property type="project" value="TreeGrafter"/>
</dbReference>
<keyword evidence="1 4" id="KW-0732">Signal</keyword>
<evidence type="ECO:0000256" key="1">
    <source>
        <dbReference type="ARBA" id="ARBA00022729"/>
    </source>
</evidence>
<reference evidence="6 7" key="1">
    <citation type="journal article" date="2018" name="Genome Announc.">
        <title>Ignatzschineria cameli sp. nov., isolated from necrotic foot tissue of dromedaries (Camelus dromedarius) and associated maggots (Wohlfahrtia species) in Dubai.</title>
        <authorList>
            <person name="Tsang C.C."/>
            <person name="Tang J.Y."/>
            <person name="Fong J.Y."/>
            <person name="Kinne J."/>
            <person name="Lee H.H."/>
            <person name="Joseph M."/>
            <person name="Jose S."/>
            <person name="Schuster R.K."/>
            <person name="Tang Y."/>
            <person name="Sivakumar S."/>
            <person name="Chen J.H."/>
            <person name="Teng J.L."/>
            <person name="Lau S.K."/>
            <person name="Wernery U."/>
            <person name="Woo P.C."/>
        </authorList>
    </citation>
    <scope>NUCLEOTIDE SEQUENCE [LARGE SCALE GENOMIC DNA]</scope>
    <source>
        <strain evidence="6 7">KCTC 22643</strain>
    </source>
</reference>
<dbReference type="InterPro" id="IPR037873">
    <property type="entry name" value="BamE-like"/>
</dbReference>
<evidence type="ECO:0000256" key="3">
    <source>
        <dbReference type="ARBA" id="ARBA00023237"/>
    </source>
</evidence>
<comment type="subunit">
    <text evidence="4">Part of the Bam complex.</text>
</comment>
<dbReference type="GO" id="GO:1990063">
    <property type="term" value="C:Bam protein complex"/>
    <property type="evidence" value="ECO:0007669"/>
    <property type="project" value="TreeGrafter"/>
</dbReference>
<dbReference type="GO" id="GO:0043165">
    <property type="term" value="P:Gram-negative-bacterium-type cell outer membrane assembly"/>
    <property type="evidence" value="ECO:0007669"/>
    <property type="project" value="UniProtKB-UniRule"/>
</dbReference>
<dbReference type="AlphaFoldDB" id="A0A2U2ALF5"/>
<dbReference type="Pfam" id="PF04355">
    <property type="entry name" value="BamE"/>
    <property type="match status" value="1"/>
</dbReference>
<comment type="function">
    <text evidence="4">Part of the outer membrane protein assembly complex, which is involved in assembly and insertion of beta-barrel proteins into the outer membrane.</text>
</comment>
<dbReference type="Gene3D" id="3.30.1450.10">
    <property type="match status" value="1"/>
</dbReference>
<evidence type="ECO:0000259" key="5">
    <source>
        <dbReference type="Pfam" id="PF04355"/>
    </source>
</evidence>
<evidence type="ECO:0000256" key="4">
    <source>
        <dbReference type="HAMAP-Rule" id="MF_00925"/>
    </source>
</evidence>
<keyword evidence="7" id="KW-1185">Reference proteome</keyword>
<keyword evidence="2 4" id="KW-0472">Membrane</keyword>
<dbReference type="PANTHER" id="PTHR37482">
    <property type="entry name" value="OUTER MEMBRANE PROTEIN ASSEMBLY FACTOR BAME"/>
    <property type="match status" value="1"/>
</dbReference>
<comment type="similarity">
    <text evidence="4">Belongs to the BamE family.</text>
</comment>
<name>A0A2U2ALF5_9GAMM</name>
<evidence type="ECO:0000256" key="2">
    <source>
        <dbReference type="ARBA" id="ARBA00023136"/>
    </source>
</evidence>
<comment type="caution">
    <text evidence="6">The sequence shown here is derived from an EMBL/GenBank/DDBJ whole genome shotgun (WGS) entry which is preliminary data.</text>
</comment>
<feature type="domain" description="Outer membrane protein assembly factor BamE" evidence="5">
    <location>
        <begin position="41"/>
        <end position="107"/>
    </location>
</feature>
<evidence type="ECO:0000313" key="6">
    <source>
        <dbReference type="EMBL" id="PWD84053.1"/>
    </source>
</evidence>
<dbReference type="HAMAP" id="MF_00925">
    <property type="entry name" value="OM_assembly_BamE"/>
    <property type="match status" value="1"/>
</dbReference>
<sequence>MIYNDSFRRIVKMKMIKPLVILGVSLLFVGCSMHRVDVVQGNYIEETRIENLKPGMSKHEVQMLLGTPLVTDVYEPDVWYYVFQHSTSSGKVKKARTVKVHFDQQGRYLYLEGDNESQLVVDAE</sequence>
<dbReference type="InterPro" id="IPR026592">
    <property type="entry name" value="BamE"/>
</dbReference>
<gene>
    <name evidence="4" type="primary">bamE</name>
    <name evidence="6" type="ORF">DC082_00410</name>
</gene>
<dbReference type="Proteomes" id="UP000244948">
    <property type="component" value="Unassembled WGS sequence"/>
</dbReference>
<protein>
    <recommendedName>
        <fullName evidence="4">Outer membrane protein assembly factor BamE</fullName>
    </recommendedName>
</protein>
<keyword evidence="3 4" id="KW-0998">Cell outer membrane</keyword>
<organism evidence="6 7">
    <name type="scientific">Ignatzschineria indica</name>
    <dbReference type="NCBI Taxonomy" id="472583"/>
    <lineage>
        <taxon>Bacteria</taxon>
        <taxon>Pseudomonadati</taxon>
        <taxon>Pseudomonadota</taxon>
        <taxon>Gammaproteobacteria</taxon>
        <taxon>Cardiobacteriales</taxon>
        <taxon>Ignatzschineriaceae</taxon>
        <taxon>Ignatzschineria</taxon>
    </lineage>
</organism>
<dbReference type="GO" id="GO:0051205">
    <property type="term" value="P:protein insertion into membrane"/>
    <property type="evidence" value="ECO:0007669"/>
    <property type="project" value="UniProtKB-UniRule"/>
</dbReference>
<dbReference type="EMBL" id="QEWR01000002">
    <property type="protein sequence ID" value="PWD84053.1"/>
    <property type="molecule type" value="Genomic_DNA"/>
</dbReference>
<evidence type="ECO:0000313" key="7">
    <source>
        <dbReference type="Proteomes" id="UP000244948"/>
    </source>
</evidence>
<proteinExistence type="inferred from homology"/>
<dbReference type="InterPro" id="IPR007450">
    <property type="entry name" value="BamE_dom"/>
</dbReference>
<comment type="subcellular location">
    <subcellularLocation>
        <location evidence="4">Cell outer membrane</location>
    </subcellularLocation>
</comment>
<dbReference type="PANTHER" id="PTHR37482:SF1">
    <property type="entry name" value="OUTER MEMBRANE PROTEIN ASSEMBLY FACTOR BAME"/>
    <property type="match status" value="1"/>
</dbReference>
<accession>A0A2U2ALF5</accession>